<accession>A0A919UDK0</accession>
<comment type="caution">
    <text evidence="8">The sequence shown here is derived from an EMBL/GenBank/DDBJ whole genome shotgun (WGS) entry which is preliminary data.</text>
</comment>
<keyword evidence="9" id="KW-1185">Reference proteome</keyword>
<dbReference type="SMART" id="SM00862">
    <property type="entry name" value="Trans_reg_C"/>
    <property type="match status" value="1"/>
</dbReference>
<dbReference type="InterPro" id="IPR019734">
    <property type="entry name" value="TPR_rpt"/>
</dbReference>
<dbReference type="CDD" id="cd00093">
    <property type="entry name" value="HTH_XRE"/>
    <property type="match status" value="1"/>
</dbReference>
<gene>
    <name evidence="8" type="ORF">Dsi01nite_060370</name>
</gene>
<dbReference type="SUPFAM" id="SSF48452">
    <property type="entry name" value="TPR-like"/>
    <property type="match status" value="3"/>
</dbReference>
<dbReference type="GO" id="GO:0006355">
    <property type="term" value="P:regulation of DNA-templated transcription"/>
    <property type="evidence" value="ECO:0007669"/>
    <property type="project" value="InterPro"/>
</dbReference>
<dbReference type="SMART" id="SM00028">
    <property type="entry name" value="TPR"/>
    <property type="match status" value="4"/>
</dbReference>
<dbReference type="Pfam" id="PF13424">
    <property type="entry name" value="TPR_12"/>
    <property type="match status" value="1"/>
</dbReference>
<dbReference type="SUPFAM" id="SSF52540">
    <property type="entry name" value="P-loop containing nucleoside triphosphate hydrolases"/>
    <property type="match status" value="1"/>
</dbReference>
<evidence type="ECO:0000259" key="7">
    <source>
        <dbReference type="PROSITE" id="PS51755"/>
    </source>
</evidence>
<dbReference type="Gene3D" id="1.25.40.10">
    <property type="entry name" value="Tetratricopeptide repeat domain"/>
    <property type="match status" value="2"/>
</dbReference>
<dbReference type="InterPro" id="IPR051677">
    <property type="entry name" value="AfsR-DnrI-RedD_regulator"/>
</dbReference>
<dbReference type="AlphaFoldDB" id="A0A919UDK0"/>
<dbReference type="EMBL" id="BONQ01000091">
    <property type="protein sequence ID" value="GIG47996.1"/>
    <property type="molecule type" value="Genomic_DNA"/>
</dbReference>
<dbReference type="Gene3D" id="3.40.50.300">
    <property type="entry name" value="P-loop containing nucleotide triphosphate hydrolases"/>
    <property type="match status" value="1"/>
</dbReference>
<keyword evidence="3 5" id="KW-0238">DNA-binding</keyword>
<evidence type="ECO:0000256" key="4">
    <source>
        <dbReference type="ARBA" id="ARBA00023163"/>
    </source>
</evidence>
<dbReference type="PANTHER" id="PTHR35807:SF1">
    <property type="entry name" value="TRANSCRIPTIONAL REGULATOR REDD"/>
    <property type="match status" value="1"/>
</dbReference>
<dbReference type="Proteomes" id="UP000660611">
    <property type="component" value="Unassembled WGS sequence"/>
</dbReference>
<feature type="domain" description="HTH cro/C1-type" evidence="6">
    <location>
        <begin position="60"/>
        <end position="116"/>
    </location>
</feature>
<comment type="similarity">
    <text evidence="1">Belongs to the AfsR/DnrI/RedD regulatory family.</text>
</comment>
<proteinExistence type="inferred from homology"/>
<keyword evidence="4" id="KW-0804">Transcription</keyword>
<organism evidence="8 9">
    <name type="scientific">Dactylosporangium siamense</name>
    <dbReference type="NCBI Taxonomy" id="685454"/>
    <lineage>
        <taxon>Bacteria</taxon>
        <taxon>Bacillati</taxon>
        <taxon>Actinomycetota</taxon>
        <taxon>Actinomycetes</taxon>
        <taxon>Micromonosporales</taxon>
        <taxon>Micromonosporaceae</taxon>
        <taxon>Dactylosporangium</taxon>
    </lineage>
</organism>
<dbReference type="InterPro" id="IPR005158">
    <property type="entry name" value="BTAD"/>
</dbReference>
<dbReference type="PROSITE" id="PS51755">
    <property type="entry name" value="OMPR_PHOB"/>
    <property type="match status" value="1"/>
</dbReference>
<dbReference type="PRINTS" id="PR00364">
    <property type="entry name" value="DISEASERSIST"/>
</dbReference>
<dbReference type="RefSeq" id="WP_203849709.1">
    <property type="nucleotide sequence ID" value="NZ_BAAAVW010000021.1"/>
</dbReference>
<dbReference type="SMART" id="SM00530">
    <property type="entry name" value="HTH_XRE"/>
    <property type="match status" value="1"/>
</dbReference>
<evidence type="ECO:0000259" key="6">
    <source>
        <dbReference type="PROSITE" id="PS50943"/>
    </source>
</evidence>
<name>A0A919UDK0_9ACTN</name>
<feature type="domain" description="OmpR/PhoB-type" evidence="7">
    <location>
        <begin position="130"/>
        <end position="236"/>
    </location>
</feature>
<dbReference type="SMART" id="SM01043">
    <property type="entry name" value="BTAD"/>
    <property type="match status" value="1"/>
</dbReference>
<sequence length="1073" mass="114703">MLEELVIDSADRSVLSVIDPMRACAPPYAIRVRDRVAVNDATGGYGVGMTAGDNRLGPLLASFRQRAGISQRLLASRAGVSLAAIRDLEQGRTTRPRRSLVDAVVIVLELTADAEADFRQAAFGAAPDRPVQPAAGSVRIQILGALQVHRGPRRVLLGRGRRRAVLGRLALSANDAVLQTDLIDVLWGGAAPSTAAQVVQTYVSRLRAALQPFPQAQAQTQTGVVSRTPLGYRLNVDDEDLDLTDFRRRLDEARKAEPSAALEMFESALALWSGDPLHDVPELSSHPIVTAVLEERIAATLCYADLALAHCQPERCLPLLRALTAANPLHEPLHARLIAALAAGGLQASALDSYADISRRLVDELGIDPSPALVDTHRRVLRQQHGQVRPDRRAGHGPPPAFTSVRTVPSQLPFGVHGFIGRVEEIAQLNRYADTVTEAAVIVGLSGPAGVGKTALAVHWGHHAGNRFPDGCLYVNLNGYGPPEDAETPEEALRVLLDGLGVPPRRLPVGLDARAALFRSVIAGRRVLVVLDNARDAAQVRPLLPAAPGCLTLVTSRSSLTGLVAVEGAMSLPLDTLGRDEARALLTARLGRSATALESAAVEEVIDGCAGLPLALAITAARAAVAPRRSLAVVARGLRQGARRLDSLASPDATIDIRAVFSWSYRLLRRPTARLFRLLGLHTGGSVSAAVAASLAGDRPEEVAAALDELVEVNLLVEVEPGRYAFHDLLMAFSRELISTDPEASAGVRRLLDHYLHTSAEADRHLDAFRWTVPLPPLAPGVRPETIDDRDEALAWFTGEHAALMASVALAAASEDPAVALHPTRTARNMENYALRAGRWGDVIVASRTALAAASRRGDRIGQALAQHGISRASGYLGDTNGARDAGLRAAVLYREAGMHVGQADAYRSVATALHNAERFAEAVEVAERQVELYTTHGTAADQAQGFNTYGYLLAGSGRYAEALEPLDRALKLQNSIDDVYGAAFTLDSLGLAYLGTHRLAEAEDHYRGSLELFARIGDRYNMVYPTCGLGDVLAARGDTADADGMYRRARRLCQEAGLHHLAATVEDRLRAG</sequence>
<dbReference type="SUPFAM" id="SSF47413">
    <property type="entry name" value="lambda repressor-like DNA-binding domains"/>
    <property type="match status" value="1"/>
</dbReference>
<dbReference type="InterPro" id="IPR036388">
    <property type="entry name" value="WH-like_DNA-bd_sf"/>
</dbReference>
<dbReference type="Gene3D" id="1.10.260.40">
    <property type="entry name" value="lambda repressor-like DNA-binding domains"/>
    <property type="match status" value="1"/>
</dbReference>
<keyword evidence="2" id="KW-0805">Transcription regulation</keyword>
<evidence type="ECO:0000256" key="5">
    <source>
        <dbReference type="PROSITE-ProRule" id="PRU01091"/>
    </source>
</evidence>
<protein>
    <submittedName>
        <fullName evidence="8">SARP family transcriptional regulator</fullName>
    </submittedName>
</protein>
<dbReference type="GO" id="GO:0000160">
    <property type="term" value="P:phosphorelay signal transduction system"/>
    <property type="evidence" value="ECO:0007669"/>
    <property type="project" value="InterPro"/>
</dbReference>
<evidence type="ECO:0000313" key="9">
    <source>
        <dbReference type="Proteomes" id="UP000660611"/>
    </source>
</evidence>
<dbReference type="PANTHER" id="PTHR35807">
    <property type="entry name" value="TRANSCRIPTIONAL REGULATOR REDD-RELATED"/>
    <property type="match status" value="1"/>
</dbReference>
<feature type="DNA-binding region" description="OmpR/PhoB-type" evidence="5">
    <location>
        <begin position="130"/>
        <end position="236"/>
    </location>
</feature>
<reference evidence="8" key="1">
    <citation type="submission" date="2021-01" db="EMBL/GenBank/DDBJ databases">
        <title>Whole genome shotgun sequence of Dactylosporangium siamense NBRC 106093.</title>
        <authorList>
            <person name="Komaki H."/>
            <person name="Tamura T."/>
        </authorList>
    </citation>
    <scope>NUCLEOTIDE SEQUENCE</scope>
    <source>
        <strain evidence="8">NBRC 106093</strain>
    </source>
</reference>
<dbReference type="InterPro" id="IPR016032">
    <property type="entry name" value="Sig_transdc_resp-reg_C-effctor"/>
</dbReference>
<dbReference type="Pfam" id="PF03704">
    <property type="entry name" value="BTAD"/>
    <property type="match status" value="1"/>
</dbReference>
<dbReference type="InterPro" id="IPR027417">
    <property type="entry name" value="P-loop_NTPase"/>
</dbReference>
<evidence type="ECO:0000313" key="8">
    <source>
        <dbReference type="EMBL" id="GIG47996.1"/>
    </source>
</evidence>
<dbReference type="GO" id="GO:0043531">
    <property type="term" value="F:ADP binding"/>
    <property type="evidence" value="ECO:0007669"/>
    <property type="project" value="InterPro"/>
</dbReference>
<dbReference type="PROSITE" id="PS50943">
    <property type="entry name" value="HTH_CROC1"/>
    <property type="match status" value="1"/>
</dbReference>
<dbReference type="Gene3D" id="1.10.10.10">
    <property type="entry name" value="Winged helix-like DNA-binding domain superfamily/Winged helix DNA-binding domain"/>
    <property type="match status" value="1"/>
</dbReference>
<dbReference type="InterPro" id="IPR001387">
    <property type="entry name" value="Cro/C1-type_HTH"/>
</dbReference>
<evidence type="ECO:0000256" key="2">
    <source>
        <dbReference type="ARBA" id="ARBA00023015"/>
    </source>
</evidence>
<dbReference type="InterPro" id="IPR011990">
    <property type="entry name" value="TPR-like_helical_dom_sf"/>
</dbReference>
<dbReference type="InterPro" id="IPR010982">
    <property type="entry name" value="Lambda_DNA-bd_dom_sf"/>
</dbReference>
<dbReference type="SUPFAM" id="SSF46894">
    <property type="entry name" value="C-terminal effector domain of the bipartite response regulators"/>
    <property type="match status" value="1"/>
</dbReference>
<evidence type="ECO:0000256" key="1">
    <source>
        <dbReference type="ARBA" id="ARBA00005820"/>
    </source>
</evidence>
<dbReference type="CDD" id="cd15831">
    <property type="entry name" value="BTAD"/>
    <property type="match status" value="1"/>
</dbReference>
<dbReference type="GO" id="GO:0003677">
    <property type="term" value="F:DNA binding"/>
    <property type="evidence" value="ECO:0007669"/>
    <property type="project" value="UniProtKB-UniRule"/>
</dbReference>
<dbReference type="Pfam" id="PF13560">
    <property type="entry name" value="HTH_31"/>
    <property type="match status" value="1"/>
</dbReference>
<evidence type="ECO:0000256" key="3">
    <source>
        <dbReference type="ARBA" id="ARBA00023125"/>
    </source>
</evidence>
<dbReference type="InterPro" id="IPR001867">
    <property type="entry name" value="OmpR/PhoB-type_DNA-bd"/>
</dbReference>